<dbReference type="InterPro" id="IPR005025">
    <property type="entry name" value="FMN_Rdtase-like_dom"/>
</dbReference>
<dbReference type="RefSeq" id="WP_425310123.1">
    <property type="nucleotide sequence ID" value="NZ_CP154795.1"/>
</dbReference>
<proteinExistence type="predicted"/>
<dbReference type="Gene3D" id="3.40.50.360">
    <property type="match status" value="1"/>
</dbReference>
<feature type="domain" description="NADPH-dependent FMN reductase-like" evidence="1">
    <location>
        <begin position="58"/>
        <end position="144"/>
    </location>
</feature>
<reference evidence="2 3" key="1">
    <citation type="submission" date="2024-04" db="EMBL/GenBank/DDBJ databases">
        <title>Isolation of an actinomycete strain from pig manure.</title>
        <authorList>
            <person name="Gong T."/>
            <person name="Yu Z."/>
            <person name="An M."/>
            <person name="Wei C."/>
            <person name="Yang W."/>
            <person name="Liu L."/>
        </authorList>
    </citation>
    <scope>NUCLEOTIDE SEQUENCE [LARGE SCALE GENOMIC DNA]</scope>
    <source>
        <strain evidence="2 3">ZF39</strain>
    </source>
</reference>
<gene>
    <name evidence="2" type="ORF">AADG42_15735</name>
</gene>
<organism evidence="2 3">
    <name type="scientific">Ammonicoccus fulvus</name>
    <dbReference type="NCBI Taxonomy" id="3138240"/>
    <lineage>
        <taxon>Bacteria</taxon>
        <taxon>Bacillati</taxon>
        <taxon>Actinomycetota</taxon>
        <taxon>Actinomycetes</taxon>
        <taxon>Propionibacteriales</taxon>
        <taxon>Propionibacteriaceae</taxon>
        <taxon>Ammonicoccus</taxon>
    </lineage>
</organism>
<accession>A0ABZ3FVH5</accession>
<evidence type="ECO:0000259" key="1">
    <source>
        <dbReference type="Pfam" id="PF03358"/>
    </source>
</evidence>
<dbReference type="Proteomes" id="UP001442841">
    <property type="component" value="Chromosome"/>
</dbReference>
<protein>
    <submittedName>
        <fullName evidence="2">NAD(P)H-dependent oxidoreductase</fullName>
    </submittedName>
</protein>
<sequence>MTQLLVIHHSPSRSVRALTDAVLAGTRFAREDPTEVAELLDNLEVRELPALAFARDEANHEDLLAAEGYVLITPANFGAMSGALKHMFDSTFLQIGGALGADGSADSSAGATKGRPFGLLVHGRYDTTGAVRQVLGITSALGWQQAYAVQELLGDVDDAALDSAYELGGTLAALLAG</sequence>
<name>A0ABZ3FVH5_9ACTN</name>
<dbReference type="EMBL" id="CP154795">
    <property type="protein sequence ID" value="XAN08695.1"/>
    <property type="molecule type" value="Genomic_DNA"/>
</dbReference>
<dbReference type="SUPFAM" id="SSF52218">
    <property type="entry name" value="Flavoproteins"/>
    <property type="match status" value="1"/>
</dbReference>
<evidence type="ECO:0000313" key="2">
    <source>
        <dbReference type="EMBL" id="XAN08695.1"/>
    </source>
</evidence>
<dbReference type="InterPro" id="IPR029039">
    <property type="entry name" value="Flavoprotein-like_sf"/>
</dbReference>
<keyword evidence="3" id="KW-1185">Reference proteome</keyword>
<evidence type="ECO:0000313" key="3">
    <source>
        <dbReference type="Proteomes" id="UP001442841"/>
    </source>
</evidence>
<dbReference type="Pfam" id="PF03358">
    <property type="entry name" value="FMN_red"/>
    <property type="match status" value="1"/>
</dbReference>